<reference evidence="1 2" key="1">
    <citation type="journal article" date="2019" name="Int. J. Syst. Evol. Microbiol.">
        <title>The Global Catalogue of Microorganisms (GCM) 10K type strain sequencing project: providing services to taxonomists for standard genome sequencing and annotation.</title>
        <authorList>
            <consortium name="The Broad Institute Genomics Platform"/>
            <consortium name="The Broad Institute Genome Sequencing Center for Infectious Disease"/>
            <person name="Wu L."/>
            <person name="Ma J."/>
        </authorList>
    </citation>
    <scope>NUCLEOTIDE SEQUENCE [LARGE SCALE GENOMIC DNA]</scope>
    <source>
        <strain evidence="1 2">JCM 15481</strain>
    </source>
</reference>
<protein>
    <submittedName>
        <fullName evidence="1">Four-helix bundle copper-binding protein</fullName>
    </submittedName>
</protein>
<evidence type="ECO:0000313" key="1">
    <source>
        <dbReference type="EMBL" id="GAA2133337.1"/>
    </source>
</evidence>
<dbReference type="Pfam" id="PF03860">
    <property type="entry name" value="Csp"/>
    <property type="match status" value="1"/>
</dbReference>
<name>A0ABN2YW52_9ACTN</name>
<proteinExistence type="predicted"/>
<dbReference type="Gene3D" id="1.20.1270.360">
    <property type="match status" value="1"/>
</dbReference>
<evidence type="ECO:0000313" key="2">
    <source>
        <dbReference type="Proteomes" id="UP001500443"/>
    </source>
</evidence>
<dbReference type="EMBL" id="BAAAPF010000151">
    <property type="protein sequence ID" value="GAA2133337.1"/>
    <property type="molecule type" value="Genomic_DNA"/>
</dbReference>
<organism evidence="1 2">
    <name type="scientific">Streptomyces synnematoformans</name>
    <dbReference type="NCBI Taxonomy" id="415721"/>
    <lineage>
        <taxon>Bacteria</taxon>
        <taxon>Bacillati</taxon>
        <taxon>Actinomycetota</taxon>
        <taxon>Actinomycetes</taxon>
        <taxon>Kitasatosporales</taxon>
        <taxon>Streptomycetaceae</taxon>
        <taxon>Streptomyces</taxon>
    </lineage>
</organism>
<dbReference type="RefSeq" id="WP_027751708.1">
    <property type="nucleotide sequence ID" value="NZ_BAAAPF010000151.1"/>
</dbReference>
<sequence length="124" mass="13193">MAVPTGELGREALVRYLEDGFACAQACAECATACLQPAGPAEPNAAQRLDLRCADVCEHTSRMLTQHGRYDVPGLRAQVELCAATCAACAEDYERLAASPRAAERAEACRRCEQACRGFLGSLA</sequence>
<gene>
    <name evidence="1" type="ORF">GCM10009802_41800</name>
</gene>
<dbReference type="InterPro" id="IPR005560">
    <property type="entry name" value="Csp_YhjQ"/>
</dbReference>
<dbReference type="Proteomes" id="UP001500443">
    <property type="component" value="Unassembled WGS sequence"/>
</dbReference>
<accession>A0ABN2YW52</accession>
<dbReference type="PANTHER" id="PTHR37310">
    <property type="entry name" value="CYTOPLASMIC PROTEIN-RELATED"/>
    <property type="match status" value="1"/>
</dbReference>
<comment type="caution">
    <text evidence="1">The sequence shown here is derived from an EMBL/GenBank/DDBJ whole genome shotgun (WGS) entry which is preliminary data.</text>
</comment>
<dbReference type="PANTHER" id="PTHR37310:SF1">
    <property type="entry name" value="CYTOPLASMIC PROTEIN"/>
    <property type="match status" value="1"/>
</dbReference>
<keyword evidence="2" id="KW-1185">Reference proteome</keyword>